<sequence>MVNQYSPSYFCTCYDLQTKENYETRTFENVSVNALLDIIKINEHIRYKHYWYYNCDALGQKEYTSEIRRICYYKKWRSEINNAIKLIIESSLSSFAIKLSGINCGSLEDKKCFLDAISGKIASDYPFKIINDLMINFVDKKVSEVTLCYAKKEATDIANSKDRSYNELKHIIYKKVEEITNEEDIKLELIASISDVISSFDKKQCVKEELSIHFGVYNMNTTPFVIFNDLYNSHLAKNYDFVISKSIEIFENIGRDEESCMSFVFDKLFGEIVIHHNAVQLRNFIHMSEFYLIELLKDLLSSRKIKFFNASKSAHSHISILEYSSDFMYLINESRKKLEEQINYYMTKCDTVVIERGTVTACGKDSMEKILYYSSRHLEEKITAYIRNKAANGNY</sequence>
<proteinExistence type="predicted"/>
<protein>
    <submittedName>
        <fullName evidence="1">Uncharacterized protein</fullName>
    </submittedName>
</protein>
<evidence type="ECO:0000313" key="2">
    <source>
        <dbReference type="Proteomes" id="UP000198651"/>
    </source>
</evidence>
<name>A0A0S4M3F0_9BURK</name>
<dbReference type="Proteomes" id="UP000198651">
    <property type="component" value="Chromosome I"/>
</dbReference>
<reference evidence="2" key="1">
    <citation type="submission" date="2015-11" db="EMBL/GenBank/DDBJ databases">
        <authorList>
            <person name="Seth-Smith H.M.B."/>
        </authorList>
    </citation>
    <scope>NUCLEOTIDE SEQUENCE [LARGE SCALE GENOMIC DNA]</scope>
    <source>
        <strain evidence="2">2013Ark11</strain>
    </source>
</reference>
<evidence type="ECO:0000313" key="1">
    <source>
        <dbReference type="EMBL" id="CUT18297.1"/>
    </source>
</evidence>
<organism evidence="1 2">
    <name type="scientific">Candidatus Ichthyocystis hellenicum</name>
    <dbReference type="NCBI Taxonomy" id="1561003"/>
    <lineage>
        <taxon>Bacteria</taxon>
        <taxon>Pseudomonadati</taxon>
        <taxon>Pseudomonadota</taxon>
        <taxon>Betaproteobacteria</taxon>
        <taxon>Burkholderiales</taxon>
        <taxon>Candidatus Ichthyocystis</taxon>
    </lineage>
</organism>
<dbReference type="RefSeq" id="WP_092490678.1">
    <property type="nucleotide sequence ID" value="NZ_LN906597.1"/>
</dbReference>
<gene>
    <name evidence="1" type="ORF">Ark11_1499</name>
</gene>
<dbReference type="EMBL" id="LN906597">
    <property type="protein sequence ID" value="CUT18297.1"/>
    <property type="molecule type" value="Genomic_DNA"/>
</dbReference>
<keyword evidence="2" id="KW-1185">Reference proteome</keyword>
<dbReference type="AlphaFoldDB" id="A0A0S4M3F0"/>
<accession>A0A0S4M3F0</accession>